<organism evidence="2 3">
    <name type="scientific">Caenorhabditis briggsae</name>
    <dbReference type="NCBI Taxonomy" id="6238"/>
    <lineage>
        <taxon>Eukaryota</taxon>
        <taxon>Metazoa</taxon>
        <taxon>Ecdysozoa</taxon>
        <taxon>Nematoda</taxon>
        <taxon>Chromadorea</taxon>
        <taxon>Rhabditida</taxon>
        <taxon>Rhabditina</taxon>
        <taxon>Rhabditomorpha</taxon>
        <taxon>Rhabditoidea</taxon>
        <taxon>Rhabditidae</taxon>
        <taxon>Peloderinae</taxon>
        <taxon>Caenorhabditis</taxon>
    </lineage>
</organism>
<evidence type="ECO:0000313" key="3">
    <source>
        <dbReference type="Proteomes" id="UP000008549"/>
    </source>
</evidence>
<dbReference type="RefSeq" id="XP_045097142.1">
    <property type="nucleotide sequence ID" value="XM_045242719.1"/>
</dbReference>
<reference evidence="2 3" key="2">
    <citation type="journal article" date="2011" name="PLoS Genet.">
        <title>Caenorhabditis briggsae recombinant inbred line genotypes reveal inter-strain incompatibility and the evolution of recombination.</title>
        <authorList>
            <person name="Ross J.A."/>
            <person name="Koboldt D.C."/>
            <person name="Staisch J.E."/>
            <person name="Chamberlin H.M."/>
            <person name="Gupta B.P."/>
            <person name="Miller R.D."/>
            <person name="Baird S.E."/>
            <person name="Haag E.S."/>
        </authorList>
    </citation>
    <scope>NUCLEOTIDE SEQUENCE [LARGE SCALE GENOMIC DNA]</scope>
    <source>
        <strain evidence="2 3">AF16</strain>
    </source>
</reference>
<dbReference type="eggNOG" id="KOG4651">
    <property type="taxonomic scope" value="Eukaryota"/>
</dbReference>
<feature type="compositionally biased region" description="Pro residues" evidence="1">
    <location>
        <begin position="12"/>
        <end position="25"/>
    </location>
</feature>
<dbReference type="WormBase" id="CBG20830a">
    <property type="protein sequence ID" value="CBP41773"/>
    <property type="gene ID" value="WBGene00039744"/>
</dbReference>
<dbReference type="InterPro" id="IPR007669">
    <property type="entry name" value="Chst-1-like"/>
</dbReference>
<name>A8XYQ7_CAEBR</name>
<gene>
    <name evidence="2 4" type="ORF">CBG20830</name>
    <name evidence="2" type="ORF">CBG_20830</name>
</gene>
<sequence>MVKRTRNESEKPPPLPETPPPPPVGELPVQYKRMSASRSHEPPPPSNRLFWVIPILICASLIWGAWSQFHDPPEVIQQPIRIEDPNRKRVWWMPDLLKTLPPFAEGYRIENFVPKYKISGCTINGNFPEMSTAIFCYIHNSTLFTAANKTISQDLVENGLCSQDKMFYLPDWKQWKKYITNKIRRVAFVQHPLERFARSFMRHCQRNCHYNREFPRVESLKIGANQTEMIKFTDKLNKILGQQGVPQDALKVIKEEVLKIPMELTEEEIKLMEKVRKDEDLFRIFRYLYEHDYILFGYDF</sequence>
<dbReference type="GO" id="GO:1902884">
    <property type="term" value="P:positive regulation of response to oxidative stress"/>
    <property type="evidence" value="ECO:0007669"/>
    <property type="project" value="InterPro"/>
</dbReference>
<dbReference type="GO" id="GO:0050650">
    <property type="term" value="P:chondroitin sulfate proteoglycan biosynthetic process"/>
    <property type="evidence" value="ECO:0007669"/>
    <property type="project" value="InterPro"/>
</dbReference>
<feature type="region of interest" description="Disordered" evidence="1">
    <location>
        <begin position="1"/>
        <end position="44"/>
    </location>
</feature>
<feature type="compositionally biased region" description="Basic and acidic residues" evidence="1">
    <location>
        <begin position="1"/>
        <end position="11"/>
    </location>
</feature>
<evidence type="ECO:0000256" key="1">
    <source>
        <dbReference type="SAM" id="MobiDB-lite"/>
    </source>
</evidence>
<accession>A8XYQ7</accession>
<dbReference type="CTD" id="8573639"/>
<keyword evidence="3" id="KW-1185">Reference proteome</keyword>
<dbReference type="GO" id="GO:0047756">
    <property type="term" value="F:chondroitin 4-sulfotransferase activity"/>
    <property type="evidence" value="ECO:0007669"/>
    <property type="project" value="InterPro"/>
</dbReference>
<proteinExistence type="predicted"/>
<evidence type="ECO:0000313" key="4">
    <source>
        <dbReference type="WormBase" id="CBG20830a"/>
    </source>
</evidence>
<dbReference type="KEGG" id="cbr:CBG_20830"/>
<dbReference type="InParanoid" id="A8XYQ7"/>
<dbReference type="HOGENOM" id="CLU_069458_0_0_1"/>
<evidence type="ECO:0000313" key="2">
    <source>
        <dbReference type="EMBL" id="CAP37773.2"/>
    </source>
</evidence>
<dbReference type="EMBL" id="HE600928">
    <property type="protein sequence ID" value="CAP37773.2"/>
    <property type="molecule type" value="Genomic_DNA"/>
</dbReference>
<dbReference type="PANTHER" id="PTHR22900">
    <property type="entry name" value="PROTEIN CBG14245-RELATED"/>
    <property type="match status" value="1"/>
</dbReference>
<dbReference type="AlphaFoldDB" id="A8XYQ7"/>
<protein>
    <submittedName>
        <fullName evidence="2">Protein CBG20830</fullName>
    </submittedName>
</protein>
<dbReference type="PANTHER" id="PTHR22900:SF10">
    <property type="entry name" value="CARBOHYDRATE SULFOTRANSFERASE"/>
    <property type="match status" value="1"/>
</dbReference>
<reference evidence="2 3" key="1">
    <citation type="journal article" date="2003" name="PLoS Biol.">
        <title>The genome sequence of Caenorhabditis briggsae: a platform for comparative genomics.</title>
        <authorList>
            <person name="Stein L.D."/>
            <person name="Bao Z."/>
            <person name="Blasiar D."/>
            <person name="Blumenthal T."/>
            <person name="Brent M.R."/>
            <person name="Chen N."/>
            <person name="Chinwalla A."/>
            <person name="Clarke L."/>
            <person name="Clee C."/>
            <person name="Coghlan A."/>
            <person name="Coulson A."/>
            <person name="D'Eustachio P."/>
            <person name="Fitch D.H."/>
            <person name="Fulton L.A."/>
            <person name="Fulton R.E."/>
            <person name="Griffiths-Jones S."/>
            <person name="Harris T.W."/>
            <person name="Hillier L.W."/>
            <person name="Kamath R."/>
            <person name="Kuwabara P.E."/>
            <person name="Mardis E.R."/>
            <person name="Marra M.A."/>
            <person name="Miner T.L."/>
            <person name="Minx P."/>
            <person name="Mullikin J.C."/>
            <person name="Plumb R.W."/>
            <person name="Rogers J."/>
            <person name="Schein J.E."/>
            <person name="Sohrmann M."/>
            <person name="Spieth J."/>
            <person name="Stajich J.E."/>
            <person name="Wei C."/>
            <person name="Willey D."/>
            <person name="Wilson R.K."/>
            <person name="Durbin R."/>
            <person name="Waterston R.H."/>
        </authorList>
    </citation>
    <scope>NUCLEOTIDE SEQUENCE [LARGE SCALE GENOMIC DNA]</scope>
    <source>
        <strain evidence="2 3">AF16</strain>
    </source>
</reference>
<dbReference type="Proteomes" id="UP000008549">
    <property type="component" value="Unassembled WGS sequence"/>
</dbReference>
<dbReference type="GeneID" id="8573639"/>
<dbReference type="OMA" id="FRYLYEH"/>